<dbReference type="InterPro" id="IPR036388">
    <property type="entry name" value="WH-like_DNA-bd_sf"/>
</dbReference>
<evidence type="ECO:0000256" key="1">
    <source>
        <dbReference type="ARBA" id="ARBA00023015"/>
    </source>
</evidence>
<comment type="caution">
    <text evidence="5">The sequence shown here is derived from an EMBL/GenBank/DDBJ whole genome shotgun (WGS) entry which is preliminary data.</text>
</comment>
<organism evidence="5 6">
    <name type="scientific">Culicoidibacter larvae</name>
    <dbReference type="NCBI Taxonomy" id="2579976"/>
    <lineage>
        <taxon>Bacteria</taxon>
        <taxon>Bacillati</taxon>
        <taxon>Bacillota</taxon>
        <taxon>Culicoidibacteria</taxon>
        <taxon>Culicoidibacterales</taxon>
        <taxon>Culicoidibacteraceae</taxon>
        <taxon>Culicoidibacter</taxon>
    </lineage>
</organism>
<dbReference type="SUPFAM" id="SSF46689">
    <property type="entry name" value="Homeodomain-like"/>
    <property type="match status" value="1"/>
</dbReference>
<keyword evidence="6" id="KW-1185">Reference proteome</keyword>
<dbReference type="Gene3D" id="1.10.10.10">
    <property type="entry name" value="Winged helix-like DNA-binding domain superfamily/Winged helix DNA-binding domain"/>
    <property type="match status" value="1"/>
</dbReference>
<dbReference type="Gene3D" id="3.40.50.10490">
    <property type="entry name" value="Glucose-6-phosphate isomerase like protein, domain 1"/>
    <property type="match status" value="1"/>
</dbReference>
<dbReference type="EMBL" id="VBWP01000004">
    <property type="protein sequence ID" value="TLG74355.1"/>
    <property type="molecule type" value="Genomic_DNA"/>
</dbReference>
<dbReference type="InterPro" id="IPR047640">
    <property type="entry name" value="RpiR-like"/>
</dbReference>
<evidence type="ECO:0000313" key="5">
    <source>
        <dbReference type="EMBL" id="TLG74355.1"/>
    </source>
</evidence>
<protein>
    <submittedName>
        <fullName evidence="5">MurR/RpiR family transcriptional regulator</fullName>
    </submittedName>
</protein>
<dbReference type="GO" id="GO:0097367">
    <property type="term" value="F:carbohydrate derivative binding"/>
    <property type="evidence" value="ECO:0007669"/>
    <property type="project" value="InterPro"/>
</dbReference>
<evidence type="ECO:0000313" key="6">
    <source>
        <dbReference type="Proteomes" id="UP000306912"/>
    </source>
</evidence>
<keyword evidence="2" id="KW-0238">DNA-binding</keyword>
<accession>A0A5R8QCV0</accession>
<feature type="domain" description="HTH rpiR-type" evidence="4">
    <location>
        <begin position="1"/>
        <end position="76"/>
    </location>
</feature>
<dbReference type="PROSITE" id="PS51071">
    <property type="entry name" value="HTH_RPIR"/>
    <property type="match status" value="1"/>
</dbReference>
<dbReference type="GO" id="GO:0003700">
    <property type="term" value="F:DNA-binding transcription factor activity"/>
    <property type="evidence" value="ECO:0007669"/>
    <property type="project" value="InterPro"/>
</dbReference>
<dbReference type="InterPro" id="IPR000281">
    <property type="entry name" value="HTH_RpiR"/>
</dbReference>
<dbReference type="InterPro" id="IPR035472">
    <property type="entry name" value="RpiR-like_SIS"/>
</dbReference>
<dbReference type="Pfam" id="PF01380">
    <property type="entry name" value="SIS"/>
    <property type="match status" value="1"/>
</dbReference>
<dbReference type="InterPro" id="IPR001347">
    <property type="entry name" value="SIS_dom"/>
</dbReference>
<dbReference type="SUPFAM" id="SSF53697">
    <property type="entry name" value="SIS domain"/>
    <property type="match status" value="1"/>
</dbReference>
<dbReference type="InterPro" id="IPR009057">
    <property type="entry name" value="Homeodomain-like_sf"/>
</dbReference>
<name>A0A5R8QCV0_9FIRM</name>
<dbReference type="AlphaFoldDB" id="A0A5R8QCV0"/>
<keyword evidence="1" id="KW-0805">Transcription regulation</keyword>
<sequence>MNIFALLEQMNTITKSEQRVVDYILTNPYSFLSQNINQICDTCQVSRASIYRLCQKLELSGFSDLKLEVSKNIESYLKEHDVLKFNFPFHKEEVSEQIIQKISNDYLQTSAATQNLMDTRMLERSAKLLKNAQNITLYSTAGNVFFAENFQFQMQEIGIKVHVPIDDYQQRLSAAASSKQDVAILISFGGGGSVQQLIQLFKHNHTPIICITSAQKHNPIKDISKYVLYMTAQESHYRKISSFSTRLSLLYILDCLFASYFQLDYDNNIHKKLHYYKLLSNQQTI</sequence>
<dbReference type="Pfam" id="PF01418">
    <property type="entry name" value="HTH_6"/>
    <property type="match status" value="1"/>
</dbReference>
<proteinExistence type="predicted"/>
<evidence type="ECO:0000256" key="3">
    <source>
        <dbReference type="ARBA" id="ARBA00023163"/>
    </source>
</evidence>
<dbReference type="CDD" id="cd05013">
    <property type="entry name" value="SIS_RpiR"/>
    <property type="match status" value="1"/>
</dbReference>
<dbReference type="GO" id="GO:0003677">
    <property type="term" value="F:DNA binding"/>
    <property type="evidence" value="ECO:0007669"/>
    <property type="project" value="UniProtKB-KW"/>
</dbReference>
<dbReference type="PANTHER" id="PTHR30514:SF10">
    <property type="entry name" value="MURR_RPIR FAMILY TRANSCRIPTIONAL REGULATOR"/>
    <property type="match status" value="1"/>
</dbReference>
<dbReference type="PANTHER" id="PTHR30514">
    <property type="entry name" value="GLUCOKINASE"/>
    <property type="match status" value="1"/>
</dbReference>
<dbReference type="GO" id="GO:1901135">
    <property type="term" value="P:carbohydrate derivative metabolic process"/>
    <property type="evidence" value="ECO:0007669"/>
    <property type="project" value="InterPro"/>
</dbReference>
<gene>
    <name evidence="5" type="ORF">FEZ08_06280</name>
</gene>
<evidence type="ECO:0000259" key="4">
    <source>
        <dbReference type="PROSITE" id="PS51071"/>
    </source>
</evidence>
<reference evidence="5 6" key="1">
    <citation type="submission" date="2019-05" db="EMBL/GenBank/DDBJ databases">
        <title>Culicoidintestinum kansasii gen. nov., sp. nov. from the gastrointestinal tract of the biting midge, Culicoides sonorensis.</title>
        <authorList>
            <person name="Neupane S."/>
            <person name="Ghosh A."/>
            <person name="Gunther S."/>
            <person name="Martin K."/>
            <person name="Zurek L."/>
        </authorList>
    </citation>
    <scope>NUCLEOTIDE SEQUENCE [LARGE SCALE GENOMIC DNA]</scope>
    <source>
        <strain evidence="5 6">CS-1</strain>
    </source>
</reference>
<dbReference type="InParanoid" id="A0A5R8QCV0"/>
<keyword evidence="3" id="KW-0804">Transcription</keyword>
<evidence type="ECO:0000256" key="2">
    <source>
        <dbReference type="ARBA" id="ARBA00023125"/>
    </source>
</evidence>
<dbReference type="InterPro" id="IPR046348">
    <property type="entry name" value="SIS_dom_sf"/>
</dbReference>
<dbReference type="OrthoDB" id="63027at2"/>
<dbReference type="Proteomes" id="UP000306912">
    <property type="component" value="Unassembled WGS sequence"/>
</dbReference>